<sequence length="276" mass="31670">MVVKENMVHHRLLAAIKSITVEAQYSSFLNDDELRASNLQNSVNVKRRAATLDLKNMSTPECNEDVIFEQLVNIRITTPESVIRMGLLDGQALCSKLMTSLGFLKEYLANCRLPPTNLYARLINGLKTLDKMLCYDADYFQKFELFYYCIHELDKEFEICAGPPDWNEEHNHKKVCKTYKKMVDCYFIKVATVCSLEGAKVFKKLIVGVINDIINCPCDVSHDPEVKNPMPEQYIRKNVGEELFSGVKTTRLFMSKLFIIFTSLHVIYLVYSAIPI</sequence>
<dbReference type="OrthoDB" id="6606974at2759"/>
<keyword evidence="1" id="KW-0812">Transmembrane</keyword>
<evidence type="ECO:0000313" key="3">
    <source>
        <dbReference type="Proteomes" id="UP001154078"/>
    </source>
</evidence>
<keyword evidence="3" id="KW-1185">Reference proteome</keyword>
<evidence type="ECO:0000256" key="1">
    <source>
        <dbReference type="SAM" id="Phobius"/>
    </source>
</evidence>
<accession>A0A9P0B5N1</accession>
<keyword evidence="1" id="KW-1133">Transmembrane helix</keyword>
<name>A0A9P0B5N1_BRAAE</name>
<proteinExistence type="predicted"/>
<feature type="transmembrane region" description="Helical" evidence="1">
    <location>
        <begin position="257"/>
        <end position="274"/>
    </location>
</feature>
<dbReference type="Proteomes" id="UP001154078">
    <property type="component" value="Chromosome 4"/>
</dbReference>
<protein>
    <submittedName>
        <fullName evidence="2">Uncharacterized protein</fullName>
    </submittedName>
</protein>
<gene>
    <name evidence="2" type="ORF">MELIAE_LOCUS6984</name>
</gene>
<reference evidence="2" key="1">
    <citation type="submission" date="2021-12" db="EMBL/GenBank/DDBJ databases">
        <authorList>
            <person name="King R."/>
        </authorList>
    </citation>
    <scope>NUCLEOTIDE SEQUENCE</scope>
</reference>
<dbReference type="EMBL" id="OV121135">
    <property type="protein sequence ID" value="CAH0555690.1"/>
    <property type="molecule type" value="Genomic_DNA"/>
</dbReference>
<keyword evidence="1" id="KW-0472">Membrane</keyword>
<organism evidence="2 3">
    <name type="scientific">Brassicogethes aeneus</name>
    <name type="common">Rape pollen beetle</name>
    <name type="synonym">Meligethes aeneus</name>
    <dbReference type="NCBI Taxonomy" id="1431903"/>
    <lineage>
        <taxon>Eukaryota</taxon>
        <taxon>Metazoa</taxon>
        <taxon>Ecdysozoa</taxon>
        <taxon>Arthropoda</taxon>
        <taxon>Hexapoda</taxon>
        <taxon>Insecta</taxon>
        <taxon>Pterygota</taxon>
        <taxon>Neoptera</taxon>
        <taxon>Endopterygota</taxon>
        <taxon>Coleoptera</taxon>
        <taxon>Polyphaga</taxon>
        <taxon>Cucujiformia</taxon>
        <taxon>Nitidulidae</taxon>
        <taxon>Meligethinae</taxon>
        <taxon>Brassicogethes</taxon>
    </lineage>
</organism>
<evidence type="ECO:0000313" key="2">
    <source>
        <dbReference type="EMBL" id="CAH0555690.1"/>
    </source>
</evidence>
<dbReference type="AlphaFoldDB" id="A0A9P0B5N1"/>